<dbReference type="AlphaFoldDB" id="A0A1E2UP53"/>
<organism evidence="3 4">
    <name type="scientific">Candidatus Thiodiazotropha endoloripes</name>
    <dbReference type="NCBI Taxonomy" id="1818881"/>
    <lineage>
        <taxon>Bacteria</taxon>
        <taxon>Pseudomonadati</taxon>
        <taxon>Pseudomonadota</taxon>
        <taxon>Gammaproteobacteria</taxon>
        <taxon>Chromatiales</taxon>
        <taxon>Sedimenticolaceae</taxon>
        <taxon>Candidatus Thiodiazotropha</taxon>
    </lineage>
</organism>
<dbReference type="EMBL" id="LVJZ01000003">
    <property type="protein sequence ID" value="ODB96548.1"/>
    <property type="molecule type" value="Genomic_DNA"/>
</dbReference>
<dbReference type="PROSITE" id="PS51352">
    <property type="entry name" value="THIOREDOXIN_2"/>
    <property type="match status" value="1"/>
</dbReference>
<dbReference type="InterPro" id="IPR041737">
    <property type="entry name" value="SoxW"/>
</dbReference>
<dbReference type="SUPFAM" id="SSF52833">
    <property type="entry name" value="Thioredoxin-like"/>
    <property type="match status" value="1"/>
</dbReference>
<sequence>MIRTILLLVLFCLTLAEASAATRDPGEHFFNQSLGDFSEELMVAREEGKKGVLIMFEMDECPFCHRMKSRVLNQVVVQDYFQQHFQIYTVDIEGDVEISDFKGQPIKEKDFAFRHFKVRATPVFAFFDLDGNLLTRFTGATNSADEFMWLGEFVVDGHYKSTNFSRYKRAKKKEMRK</sequence>
<feature type="domain" description="Thioredoxin" evidence="2">
    <location>
        <begin position="10"/>
        <end position="160"/>
    </location>
</feature>
<feature type="chain" id="PRO_5009119028" evidence="1">
    <location>
        <begin position="21"/>
        <end position="177"/>
    </location>
</feature>
<dbReference type="InterPro" id="IPR036249">
    <property type="entry name" value="Thioredoxin-like_sf"/>
</dbReference>
<evidence type="ECO:0000256" key="1">
    <source>
        <dbReference type="SAM" id="SignalP"/>
    </source>
</evidence>
<dbReference type="Proteomes" id="UP000094849">
    <property type="component" value="Unassembled WGS sequence"/>
</dbReference>
<comment type="caution">
    <text evidence="3">The sequence shown here is derived from an EMBL/GenBank/DDBJ whole genome shotgun (WGS) entry which is preliminary data.</text>
</comment>
<dbReference type="STRING" id="1818881.A3196_07130"/>
<dbReference type="InterPro" id="IPR012336">
    <property type="entry name" value="Thioredoxin-like_fold"/>
</dbReference>
<name>A0A1E2UP53_9GAMM</name>
<dbReference type="OrthoDB" id="9811036at2"/>
<dbReference type="Pfam" id="PF13098">
    <property type="entry name" value="Thioredoxin_2"/>
    <property type="match status" value="1"/>
</dbReference>
<evidence type="ECO:0000259" key="2">
    <source>
        <dbReference type="PROSITE" id="PS51352"/>
    </source>
</evidence>
<evidence type="ECO:0000313" key="3">
    <source>
        <dbReference type="EMBL" id="ODB96548.1"/>
    </source>
</evidence>
<gene>
    <name evidence="3" type="ORF">A3196_07130</name>
</gene>
<accession>A0A1E2UP53</accession>
<protein>
    <submittedName>
        <fullName evidence="3">Thioredoxin</fullName>
    </submittedName>
</protein>
<feature type="signal peptide" evidence="1">
    <location>
        <begin position="1"/>
        <end position="20"/>
    </location>
</feature>
<reference evidence="3 4" key="1">
    <citation type="submission" date="2016-03" db="EMBL/GenBank/DDBJ databases">
        <title>Chemosynthetic sulphur-oxidizing symbionts of marine invertebrate animals are capable of nitrogen fixation.</title>
        <authorList>
            <person name="Petersen J.M."/>
            <person name="Kemper A."/>
            <person name="Gruber-Vodicka H."/>
            <person name="Cardini U."/>
            <person name="Geest Mvander."/>
            <person name="Kleiner M."/>
            <person name="Bulgheresi S."/>
            <person name="Fussmann M."/>
            <person name="Herbold C."/>
            <person name="Seah B.K.B."/>
            <person name="Antony C.Paul."/>
            <person name="Liu D."/>
            <person name="Belitz A."/>
            <person name="Weber M."/>
        </authorList>
    </citation>
    <scope>NUCLEOTIDE SEQUENCE [LARGE SCALE GENOMIC DNA]</scope>
    <source>
        <strain evidence="3">G_D</strain>
    </source>
</reference>
<dbReference type="CDD" id="cd02951">
    <property type="entry name" value="SoxW"/>
    <property type="match status" value="1"/>
</dbReference>
<keyword evidence="4" id="KW-1185">Reference proteome</keyword>
<dbReference type="RefSeq" id="WP_069013786.1">
    <property type="nucleotide sequence ID" value="NZ_LVJW01000003.1"/>
</dbReference>
<dbReference type="Gene3D" id="3.40.30.10">
    <property type="entry name" value="Glutaredoxin"/>
    <property type="match status" value="1"/>
</dbReference>
<keyword evidence="1" id="KW-0732">Signal</keyword>
<proteinExistence type="predicted"/>
<evidence type="ECO:0000313" key="4">
    <source>
        <dbReference type="Proteomes" id="UP000094849"/>
    </source>
</evidence>
<dbReference type="InterPro" id="IPR013766">
    <property type="entry name" value="Thioredoxin_domain"/>
</dbReference>